<dbReference type="EMBL" id="SMOL01000695">
    <property type="protein sequence ID" value="KAB2602481.1"/>
    <property type="molecule type" value="Genomic_DNA"/>
</dbReference>
<dbReference type="InterPro" id="IPR000477">
    <property type="entry name" value="RT_dom"/>
</dbReference>
<dbReference type="InterPro" id="IPR029068">
    <property type="entry name" value="Glyas_Bleomycin-R_OHBP_Dase"/>
</dbReference>
<evidence type="ECO:0000313" key="4">
    <source>
        <dbReference type="Proteomes" id="UP000327157"/>
    </source>
</evidence>
<feature type="region of interest" description="Disordered" evidence="1">
    <location>
        <begin position="268"/>
        <end position="329"/>
    </location>
</feature>
<dbReference type="Pfam" id="PF00078">
    <property type="entry name" value="RVT_1"/>
    <property type="match status" value="1"/>
</dbReference>
<dbReference type="PANTHER" id="PTHR34109">
    <property type="entry name" value="BNAUNNG04460D PROTEIN-RELATED"/>
    <property type="match status" value="1"/>
</dbReference>
<reference evidence="4" key="2">
    <citation type="submission" date="2019-10" db="EMBL/GenBank/DDBJ databases">
        <title>A de novo genome assembly of a pear dwarfing rootstock.</title>
        <authorList>
            <person name="Wang F."/>
            <person name="Wang J."/>
            <person name="Li S."/>
            <person name="Zhang Y."/>
            <person name="Fang M."/>
            <person name="Ma L."/>
            <person name="Zhao Y."/>
            <person name="Jiang S."/>
        </authorList>
    </citation>
    <scope>NUCLEOTIDE SEQUENCE [LARGE SCALE GENOMIC DNA]</scope>
</reference>
<dbReference type="SUPFAM" id="SSF56672">
    <property type="entry name" value="DNA/RNA polymerases"/>
    <property type="match status" value="1"/>
</dbReference>
<reference evidence="3 4" key="3">
    <citation type="submission" date="2019-11" db="EMBL/GenBank/DDBJ databases">
        <title>A de novo genome assembly of a pear dwarfing rootstock.</title>
        <authorList>
            <person name="Wang F."/>
            <person name="Wang J."/>
            <person name="Li S."/>
            <person name="Zhang Y."/>
            <person name="Fang M."/>
            <person name="Ma L."/>
            <person name="Zhao Y."/>
            <person name="Jiang S."/>
        </authorList>
    </citation>
    <scope>NUCLEOTIDE SEQUENCE [LARGE SCALE GENOMIC DNA]</scope>
    <source>
        <strain evidence="3">S2</strain>
        <tissue evidence="3">Leaf</tissue>
    </source>
</reference>
<keyword evidence="4" id="KW-1185">Reference proteome</keyword>
<proteinExistence type="predicted"/>
<protein>
    <recommendedName>
        <fullName evidence="2">VOC domain-containing protein</fullName>
    </recommendedName>
</protein>
<dbReference type="Gene3D" id="3.10.10.10">
    <property type="entry name" value="HIV Type 1 Reverse Transcriptase, subunit A, domain 1"/>
    <property type="match status" value="1"/>
</dbReference>
<dbReference type="Pfam" id="PF22656">
    <property type="entry name" value="At5g48480-like_N"/>
    <property type="match status" value="1"/>
</dbReference>
<dbReference type="OrthoDB" id="2013034at2759"/>
<dbReference type="Proteomes" id="UP000327157">
    <property type="component" value="Chromosome 10"/>
</dbReference>
<dbReference type="Gene3D" id="3.10.180.10">
    <property type="entry name" value="2,3-Dihydroxybiphenyl 1,2-Dioxygenase, domain 1"/>
    <property type="match status" value="1"/>
</dbReference>
<dbReference type="PANTHER" id="PTHR34109:SF1">
    <property type="entry name" value="VOC DOMAIN-CONTAINING PROTEIN"/>
    <property type="match status" value="1"/>
</dbReference>
<reference evidence="3 4" key="1">
    <citation type="submission" date="2019-09" db="EMBL/GenBank/DDBJ databases">
        <authorList>
            <person name="Ou C."/>
        </authorList>
    </citation>
    <scope>NUCLEOTIDE SEQUENCE [LARGE SCALE GENOMIC DNA]</scope>
    <source>
        <strain evidence="3">S2</strain>
        <tissue evidence="3">Leaf</tissue>
    </source>
</reference>
<dbReference type="Gene3D" id="3.30.70.270">
    <property type="match status" value="1"/>
</dbReference>
<evidence type="ECO:0000313" key="3">
    <source>
        <dbReference type="EMBL" id="KAB2602481.1"/>
    </source>
</evidence>
<gene>
    <name evidence="3" type="ORF">D8674_003486</name>
</gene>
<feature type="compositionally biased region" description="Polar residues" evidence="1">
    <location>
        <begin position="268"/>
        <end position="278"/>
    </location>
</feature>
<dbReference type="CDD" id="cd01647">
    <property type="entry name" value="RT_LTR"/>
    <property type="match status" value="1"/>
</dbReference>
<evidence type="ECO:0000259" key="2">
    <source>
        <dbReference type="PROSITE" id="PS51819"/>
    </source>
</evidence>
<dbReference type="InterPro" id="IPR043502">
    <property type="entry name" value="DNA/RNA_pol_sf"/>
</dbReference>
<accession>A0A5N5FLE4</accession>
<dbReference type="PROSITE" id="PS51819">
    <property type="entry name" value="VOC"/>
    <property type="match status" value="1"/>
</dbReference>
<evidence type="ECO:0000256" key="1">
    <source>
        <dbReference type="SAM" id="MobiDB-lite"/>
    </source>
</evidence>
<dbReference type="InterPro" id="IPR054576">
    <property type="entry name" value="At5g48480-like_N"/>
</dbReference>
<sequence>MEEQKVQKGVAAEKVAPVSPISVTECYPRLSIKAPKGEDAIKFYETVFGAVELERENDLKRKADQERPFIYNAKLKLGSFTFLVTESDSIVDSGDAAALADGGFKHLLLTVADVDAAVSKAVEAGAAAVGEIKAGGAFFGDEQRWAQIKDPFGIYWFFVTPLEKKAAVAEAPIIQKTTDPTIKARFQNIREVRVLGFEVDPYTDIDIAQLPFSLEDLQHLLYHFEVFSAVSLFDLTTDEKDHVAHLDAYLDTRNAQITYEERAYKTLQEQNQTSTSNILEDDNHNEPGPGAIPQEQASEEAEDDHDKNAQKHDTALDHPEEENQDPIGPSVLENMEINMVHVLLVKFRPTTHQISWTGTWLRRKQHKLISDLLIDVVANHEILSFMDGHASYNQIFIAEADVHKTTFRYPRALSTYEWVVMPFGLKNAGATYQRAMNTIFHDLIGTIIEVYIDDVVVK</sequence>
<organism evidence="3 4">
    <name type="scientific">Pyrus ussuriensis x Pyrus communis</name>
    <dbReference type="NCBI Taxonomy" id="2448454"/>
    <lineage>
        <taxon>Eukaryota</taxon>
        <taxon>Viridiplantae</taxon>
        <taxon>Streptophyta</taxon>
        <taxon>Embryophyta</taxon>
        <taxon>Tracheophyta</taxon>
        <taxon>Spermatophyta</taxon>
        <taxon>Magnoliopsida</taxon>
        <taxon>eudicotyledons</taxon>
        <taxon>Gunneridae</taxon>
        <taxon>Pentapetalae</taxon>
        <taxon>rosids</taxon>
        <taxon>fabids</taxon>
        <taxon>Rosales</taxon>
        <taxon>Rosaceae</taxon>
        <taxon>Amygdaloideae</taxon>
        <taxon>Maleae</taxon>
        <taxon>Pyrus</taxon>
    </lineage>
</organism>
<feature type="domain" description="VOC" evidence="2">
    <location>
        <begin position="26"/>
        <end position="161"/>
    </location>
</feature>
<dbReference type="SUPFAM" id="SSF54593">
    <property type="entry name" value="Glyoxalase/Bleomycin resistance protein/Dihydroxybiphenyl dioxygenase"/>
    <property type="match status" value="1"/>
</dbReference>
<feature type="compositionally biased region" description="Basic and acidic residues" evidence="1">
    <location>
        <begin position="304"/>
        <end position="318"/>
    </location>
</feature>
<name>A0A5N5FLE4_9ROSA</name>
<dbReference type="InterPro" id="IPR037523">
    <property type="entry name" value="VOC_core"/>
</dbReference>
<dbReference type="AlphaFoldDB" id="A0A5N5FLE4"/>
<comment type="caution">
    <text evidence="3">The sequence shown here is derived from an EMBL/GenBank/DDBJ whole genome shotgun (WGS) entry which is preliminary data.</text>
</comment>
<dbReference type="InterPro" id="IPR043128">
    <property type="entry name" value="Rev_trsase/Diguanyl_cyclase"/>
</dbReference>